<dbReference type="InterPro" id="IPR011993">
    <property type="entry name" value="PH-like_dom_sf"/>
</dbReference>
<evidence type="ECO:0000259" key="3">
    <source>
        <dbReference type="Pfam" id="PF04802"/>
    </source>
</evidence>
<dbReference type="Proteomes" id="UP000694571">
    <property type="component" value="Unplaced"/>
</dbReference>
<dbReference type="InterPro" id="IPR051137">
    <property type="entry name" value="PP4R3-like"/>
</dbReference>
<dbReference type="Ensembl" id="ENSSSCT00050097791.1">
    <property type="protein sequence ID" value="ENSSSCP00050042167.1"/>
    <property type="gene ID" value="ENSSSCG00050071680.1"/>
</dbReference>
<dbReference type="Ensembl" id="ENSSSCT00040082960.1">
    <property type="protein sequence ID" value="ENSSSCP00040036137.1"/>
    <property type="gene ID" value="ENSSSCG00040060954.1"/>
</dbReference>
<dbReference type="InterPro" id="IPR006887">
    <property type="entry name" value="P4R3-like_central_dom"/>
</dbReference>
<dbReference type="Pfam" id="PF22972">
    <property type="entry name" value="EVH1_PP4R3"/>
    <property type="match status" value="1"/>
</dbReference>
<comment type="similarity">
    <text evidence="1">Belongs to the SMEK family.</text>
</comment>
<dbReference type="Proteomes" id="UP000694723">
    <property type="component" value="Unplaced"/>
</dbReference>
<dbReference type="Proteomes" id="UP000694728">
    <property type="component" value="Unplaced"/>
</dbReference>
<reference evidence="5" key="1">
    <citation type="submission" date="2025-05" db="UniProtKB">
        <authorList>
            <consortium name="Ensembl"/>
        </authorList>
    </citation>
    <scope>IDENTIFICATION</scope>
</reference>
<evidence type="ECO:0000259" key="4">
    <source>
        <dbReference type="Pfam" id="PF22972"/>
    </source>
</evidence>
<dbReference type="Ensembl" id="ENSSSCT00015033598.1">
    <property type="protein sequence ID" value="ENSSSCP00015013355.1"/>
    <property type="gene ID" value="ENSSSCG00015025292.1"/>
</dbReference>
<protein>
    <submittedName>
        <fullName evidence="5">Protein phosphatase 4 regulatory subunit 3C</fullName>
    </submittedName>
</protein>
<dbReference type="SUPFAM" id="SSF50729">
    <property type="entry name" value="PH domain-like"/>
    <property type="match status" value="1"/>
</dbReference>
<dbReference type="PANTHER" id="PTHR23318:SF19">
    <property type="entry name" value="PROTEIN PPP4R3C"/>
    <property type="match status" value="1"/>
</dbReference>
<accession>A0A8D1BZH1</accession>
<dbReference type="Ensembl" id="ENSSSCT00035007164.1">
    <property type="protein sequence ID" value="ENSSSCP00035002467.1"/>
    <property type="gene ID" value="ENSSSCG00035005735.1"/>
</dbReference>
<dbReference type="AlphaFoldDB" id="A0A8D1BZH1"/>
<name>A0A8D1BZH1_PIG</name>
<dbReference type="InterPro" id="IPR016024">
    <property type="entry name" value="ARM-type_fold"/>
</dbReference>
<dbReference type="Gene3D" id="2.30.29.30">
    <property type="entry name" value="Pleckstrin-homology domain (PH domain)/Phosphotyrosine-binding domain (PTB)"/>
    <property type="match status" value="1"/>
</dbReference>
<dbReference type="FunFam" id="2.30.29.30:FF:000051">
    <property type="entry name" value="Serine/threonine-protein phosphatase 4 regulatory subunit 3B"/>
    <property type="match status" value="1"/>
</dbReference>
<dbReference type="Ensembl" id="ENSSSCT00030015256.1">
    <property type="protein sequence ID" value="ENSSSCP00030006838.1"/>
    <property type="gene ID" value="ENSSSCG00030011126.1"/>
</dbReference>
<feature type="region of interest" description="Disordered" evidence="2">
    <location>
        <begin position="722"/>
        <end position="791"/>
    </location>
</feature>
<proteinExistence type="inferred from homology"/>
<feature type="domain" description="PP4R3 EVH1-like" evidence="4">
    <location>
        <begin position="13"/>
        <end position="110"/>
    </location>
</feature>
<dbReference type="InterPro" id="IPR055236">
    <property type="entry name" value="EVH1_PP4R3"/>
</dbReference>
<dbReference type="Proteomes" id="UP000694724">
    <property type="component" value="Unplaced"/>
</dbReference>
<dbReference type="Proteomes" id="UP000694726">
    <property type="component" value="Unplaced"/>
</dbReference>
<feature type="domain" description="Serine/threonine-protein phosphatase 4 regulatory subunit 3-like central" evidence="3">
    <location>
        <begin position="152"/>
        <end position="657"/>
    </location>
</feature>
<dbReference type="Ensembl" id="ENSSSCT00025001992.1">
    <property type="protein sequence ID" value="ENSSSCP00025000636.1"/>
    <property type="gene ID" value="ENSSSCG00025001589.1"/>
</dbReference>
<dbReference type="Pfam" id="PF04802">
    <property type="entry name" value="PP4R3"/>
    <property type="match status" value="1"/>
</dbReference>
<evidence type="ECO:0000313" key="5">
    <source>
        <dbReference type="Ensembl" id="ENSSSCP00030006838.1"/>
    </source>
</evidence>
<dbReference type="SMR" id="A0A8D1BZH1"/>
<organism evidence="5 6">
    <name type="scientific">Sus scrofa</name>
    <name type="common">Pig</name>
    <dbReference type="NCBI Taxonomy" id="9823"/>
    <lineage>
        <taxon>Eukaryota</taxon>
        <taxon>Metazoa</taxon>
        <taxon>Chordata</taxon>
        <taxon>Craniata</taxon>
        <taxon>Vertebrata</taxon>
        <taxon>Euteleostomi</taxon>
        <taxon>Mammalia</taxon>
        <taxon>Eutheria</taxon>
        <taxon>Laurasiatheria</taxon>
        <taxon>Artiodactyla</taxon>
        <taxon>Suina</taxon>
        <taxon>Suidae</taxon>
        <taxon>Sus</taxon>
    </lineage>
</organism>
<feature type="compositionally biased region" description="Low complexity" evidence="2">
    <location>
        <begin position="736"/>
        <end position="748"/>
    </location>
</feature>
<evidence type="ECO:0000256" key="1">
    <source>
        <dbReference type="ARBA" id="ARBA00008809"/>
    </source>
</evidence>
<dbReference type="Proteomes" id="UP000694727">
    <property type="component" value="Unplaced"/>
</dbReference>
<dbReference type="Ensembl" id="ENSSSCT00060091505.1">
    <property type="protein sequence ID" value="ENSSSCP00060039577.1"/>
    <property type="gene ID" value="ENSSSCG00060067047.1"/>
</dbReference>
<dbReference type="GO" id="GO:0019888">
    <property type="term" value="F:protein phosphatase regulator activity"/>
    <property type="evidence" value="ECO:0007669"/>
    <property type="project" value="InterPro"/>
</dbReference>
<evidence type="ECO:0000256" key="2">
    <source>
        <dbReference type="SAM" id="MobiDB-lite"/>
    </source>
</evidence>
<sequence>FLWPTPSLRIRSRRCVKVYALNDNKQWDDLGTGHVSSTYVERFQGMSLLVHSESNGTLILESKINPNTPYQKQQGTLIVWSEAQNHGMAISFQDAACCHEIWKTICQVQGKDPSVEITQDLLDESEEEQFENSPETFELHDLPNCELGQLQQIAELVTSAFTSPTRKERLALVLENEDYIKKLLQLFHICENLEDTEGLYHLYEIIKGILLLNKTALLEVMFSDECIMDVVGCLEYDPALAQPKRHREFLTQNAKFKEVIPITNCELRQKIHQTYRVQYIHNILVPVPSMFEDNFLSTLTTFIFFNKVKIVSMLQEDDKFLGEVFAQLRDNTTGDDKRRELLFFFKEFCAFSQTLQPQSKDALFTTLTQLGILPTLKIVMGTSDLQIKSAATDIFTYLVEYSPSMIREYIMKEAQKDEDDNLFINLVIEQMMSDTDPELGGAVHLMELLRSLLDPDNMMATSNKCERSEFLSFFYKYCIHNIIAPLLSTTSEDICEEDNIVGSDKNNKNCLNNYQTAQLLALILELLTFCVQHHTYYIKNCILSKDLLRRVLILMNSKHTFLILCALRFMRRMIGLKDELYNCYIIKGNLFEPIVNALLDNGTRYNLLNSAIIELFEYIRVENIKSLIAHIVEKFYETLESIEYVQTFKGLKIKYEQEKDRQSQIRKNLRSILYCKIFCESASVLEEKEEVSFKENIEEGEAIKPPLESDIQDQYDKVVETEKTEEDENVDLPKRTSSGSFKFTSSHSADAANGANNPNYSSMIGLVDYLDDEEKDKEDETSPRKRPHLSS</sequence>
<dbReference type="Proteomes" id="UP000694725">
    <property type="component" value="Unplaced"/>
</dbReference>
<dbReference type="Proteomes" id="UP000694570">
    <property type="component" value="Unplaced"/>
</dbReference>
<dbReference type="Proteomes" id="UP000694720">
    <property type="component" value="Unplaced"/>
</dbReference>
<dbReference type="Proteomes" id="UP000694722">
    <property type="component" value="Unplaced"/>
</dbReference>
<dbReference type="GO" id="GO:0005634">
    <property type="term" value="C:nucleus"/>
    <property type="evidence" value="ECO:0007669"/>
    <property type="project" value="UniProtKB-ARBA"/>
</dbReference>
<dbReference type="Ensembl" id="ENSSSCT00045024219.1">
    <property type="protein sequence ID" value="ENSSSCP00045016704.1"/>
    <property type="gene ID" value="ENSSSCG00045014230.1"/>
</dbReference>
<evidence type="ECO:0000313" key="6">
    <source>
        <dbReference type="Proteomes" id="UP000694570"/>
    </source>
</evidence>
<dbReference type="Ensembl" id="ENSSSCT00065026713.1">
    <property type="protein sequence ID" value="ENSSSCP00065010983.1"/>
    <property type="gene ID" value="ENSSSCG00065020047.1"/>
</dbReference>
<dbReference type="Ensembl" id="ENSSSCT00055023684.1">
    <property type="protein sequence ID" value="ENSSSCP00055018731.1"/>
    <property type="gene ID" value="ENSSSCG00055012105.1"/>
</dbReference>
<dbReference type="SUPFAM" id="SSF48371">
    <property type="entry name" value="ARM repeat"/>
    <property type="match status" value="1"/>
</dbReference>
<dbReference type="PANTHER" id="PTHR23318">
    <property type="entry name" value="ATP SYNTHASE GAMMA-RELATED"/>
    <property type="match status" value="1"/>
</dbReference>